<evidence type="ECO:0000313" key="16">
    <source>
        <dbReference type="Proteomes" id="UP001373714"/>
    </source>
</evidence>
<dbReference type="GO" id="GO:0004829">
    <property type="term" value="F:threonine-tRNA ligase activity"/>
    <property type="evidence" value="ECO:0007669"/>
    <property type="project" value="UniProtKB-EC"/>
</dbReference>
<feature type="compositionally biased region" description="Polar residues" evidence="13">
    <location>
        <begin position="43"/>
        <end position="52"/>
    </location>
</feature>
<protein>
    <recommendedName>
        <fullName evidence="3">threonine--tRNA ligase</fullName>
        <ecNumber evidence="3">6.1.1.3</ecNumber>
    </recommendedName>
    <alternativeName>
        <fullName evidence="11">Threonyl-tRNA synthetase</fullName>
    </alternativeName>
</protein>
<evidence type="ECO:0000256" key="4">
    <source>
        <dbReference type="ARBA" id="ARBA00022598"/>
    </source>
</evidence>
<dbReference type="AlphaFoldDB" id="A0AAV9UFU1"/>
<keyword evidence="16" id="KW-1185">Reference proteome</keyword>
<feature type="domain" description="Aminoacyl-transfer RNA synthetases class-II family profile" evidence="14">
    <location>
        <begin position="114"/>
        <end position="419"/>
    </location>
</feature>
<name>A0AAV9UFU1_9PEZI</name>
<comment type="catalytic activity">
    <reaction evidence="12">
        <text>tRNA(Thr) + L-threonine + ATP = L-threonyl-tRNA(Thr) + AMP + diphosphate + H(+)</text>
        <dbReference type="Rhea" id="RHEA:24624"/>
        <dbReference type="Rhea" id="RHEA-COMP:9670"/>
        <dbReference type="Rhea" id="RHEA-COMP:9704"/>
        <dbReference type="ChEBI" id="CHEBI:15378"/>
        <dbReference type="ChEBI" id="CHEBI:30616"/>
        <dbReference type="ChEBI" id="CHEBI:33019"/>
        <dbReference type="ChEBI" id="CHEBI:57926"/>
        <dbReference type="ChEBI" id="CHEBI:78442"/>
        <dbReference type="ChEBI" id="CHEBI:78534"/>
        <dbReference type="ChEBI" id="CHEBI:456215"/>
        <dbReference type="EC" id="6.1.1.3"/>
    </reaction>
</comment>
<dbReference type="PANTHER" id="PTHR11451:SF50">
    <property type="entry name" value="THREONINE--TRNA LIGASE, MITOCHONDRIAL"/>
    <property type="match status" value="1"/>
</dbReference>
<evidence type="ECO:0000256" key="2">
    <source>
        <dbReference type="ARBA" id="ARBA00008226"/>
    </source>
</evidence>
<evidence type="ECO:0000256" key="13">
    <source>
        <dbReference type="SAM" id="MobiDB-lite"/>
    </source>
</evidence>
<evidence type="ECO:0000256" key="12">
    <source>
        <dbReference type="ARBA" id="ARBA00049515"/>
    </source>
</evidence>
<dbReference type="EMBL" id="JAVHNS010000011">
    <property type="protein sequence ID" value="KAK6340234.1"/>
    <property type="molecule type" value="Genomic_DNA"/>
</dbReference>
<evidence type="ECO:0000256" key="8">
    <source>
        <dbReference type="ARBA" id="ARBA00022946"/>
    </source>
</evidence>
<keyword evidence="9" id="KW-0496">Mitochondrion</keyword>
<dbReference type="InterPro" id="IPR004154">
    <property type="entry name" value="Anticodon-bd"/>
</dbReference>
<dbReference type="InterPro" id="IPR002320">
    <property type="entry name" value="Thr-tRNA-ligase_IIa"/>
</dbReference>
<feature type="compositionally biased region" description="Pro residues" evidence="13">
    <location>
        <begin position="73"/>
        <end position="82"/>
    </location>
</feature>
<dbReference type="CDD" id="cd00771">
    <property type="entry name" value="ThrRS_core"/>
    <property type="match status" value="1"/>
</dbReference>
<dbReference type="SUPFAM" id="SSF55681">
    <property type="entry name" value="Class II aaRS and biotin synthetases"/>
    <property type="match status" value="1"/>
</dbReference>
<dbReference type="PRINTS" id="PR01047">
    <property type="entry name" value="TRNASYNTHTHR"/>
</dbReference>
<dbReference type="InterPro" id="IPR006195">
    <property type="entry name" value="aa-tRNA-synth_II"/>
</dbReference>
<comment type="similarity">
    <text evidence="2">Belongs to the class-II aminoacyl-tRNA synthetase family.</text>
</comment>
<sequence>MKRLKLSTQKAIGIGFTKLRQRPLTHLRRSLVFPLSTARRPFTHSSNLTNHQPTTTTPPPPPPPTATTTTETTPPPPHPSPQKPTNKTLHHNIATQTGLYSTLPYSPGSPFFLPHGTRIFNRLVEFLRAQYALYGFQEVLTPTIYSDSLWQKSGHLENFREDMFRVVSAKKENKKKHEDLSHGGLNAGVEEEEYSLKPMNCPGHCLLYKVRGHGYHDLPLRFAEFAPLHRDEIRSALTGLTRVRRFHQDDAHIFCRRDQVSTEISSTLSMLETVYTVFGLTNYKFVLSTRPDKYMGTLSDWEEAEKALKASLDESGKVWSVNEGDGAFYGPKIDVILMDKMGKEHQTATVQLDFQLPLKFELSYDGAGAAAAGDDGAVTTTTTTTTGTKETPVIIHRAIFGSLERFMALLIEKFEKRWPFWMSPRQVKVIPVTRTDEIMKFARQTRDILAGVGNNNNNSDKKRRQVMGKRTFFVDLEERNLGLNKALREAKSVGYNVIVVIGESEAGSGEVGWDVWEDGKYVKMPKEGVEGVYQRLVEMEGEYR</sequence>
<dbReference type="GO" id="GO:0005759">
    <property type="term" value="C:mitochondrial matrix"/>
    <property type="evidence" value="ECO:0007669"/>
    <property type="project" value="UniProtKB-SubCell"/>
</dbReference>
<dbReference type="Gene3D" id="3.30.930.10">
    <property type="entry name" value="Bira Bifunctional Protein, Domain 2"/>
    <property type="match status" value="1"/>
</dbReference>
<dbReference type="FunFam" id="3.30.930.10:FF:000039">
    <property type="entry name" value="Threonyl-tRNA synthetase, mitochondrial"/>
    <property type="match status" value="1"/>
</dbReference>
<dbReference type="PROSITE" id="PS50862">
    <property type="entry name" value="AA_TRNA_LIGASE_II"/>
    <property type="match status" value="1"/>
</dbReference>
<dbReference type="Proteomes" id="UP001373714">
    <property type="component" value="Unassembled WGS sequence"/>
</dbReference>
<gene>
    <name evidence="15" type="ORF">TWF730_001999</name>
</gene>
<dbReference type="SUPFAM" id="SSF52954">
    <property type="entry name" value="Class II aaRS ABD-related"/>
    <property type="match status" value="1"/>
</dbReference>
<evidence type="ECO:0000256" key="1">
    <source>
        <dbReference type="ARBA" id="ARBA00004305"/>
    </source>
</evidence>
<evidence type="ECO:0000259" key="14">
    <source>
        <dbReference type="PROSITE" id="PS50862"/>
    </source>
</evidence>
<feature type="region of interest" description="Disordered" evidence="13">
    <location>
        <begin position="41"/>
        <end position="88"/>
    </location>
</feature>
<dbReference type="GO" id="GO:0006435">
    <property type="term" value="P:threonyl-tRNA aminoacylation"/>
    <property type="evidence" value="ECO:0007669"/>
    <property type="project" value="InterPro"/>
</dbReference>
<evidence type="ECO:0000256" key="11">
    <source>
        <dbReference type="ARBA" id="ARBA00031900"/>
    </source>
</evidence>
<organism evidence="15 16">
    <name type="scientific">Orbilia blumenaviensis</name>
    <dbReference type="NCBI Taxonomy" id="1796055"/>
    <lineage>
        <taxon>Eukaryota</taxon>
        <taxon>Fungi</taxon>
        <taxon>Dikarya</taxon>
        <taxon>Ascomycota</taxon>
        <taxon>Pezizomycotina</taxon>
        <taxon>Orbiliomycetes</taxon>
        <taxon>Orbiliales</taxon>
        <taxon>Orbiliaceae</taxon>
        <taxon>Orbilia</taxon>
    </lineage>
</organism>
<proteinExistence type="inferred from homology"/>
<dbReference type="EC" id="6.1.1.3" evidence="3"/>
<keyword evidence="7" id="KW-0648">Protein biosynthesis</keyword>
<dbReference type="GO" id="GO:0005524">
    <property type="term" value="F:ATP binding"/>
    <property type="evidence" value="ECO:0007669"/>
    <property type="project" value="UniProtKB-KW"/>
</dbReference>
<evidence type="ECO:0000256" key="6">
    <source>
        <dbReference type="ARBA" id="ARBA00022840"/>
    </source>
</evidence>
<keyword evidence="4" id="KW-0436">Ligase</keyword>
<dbReference type="Pfam" id="PF00587">
    <property type="entry name" value="tRNA-synt_2b"/>
    <property type="match status" value="1"/>
</dbReference>
<reference evidence="15 16" key="1">
    <citation type="submission" date="2019-10" db="EMBL/GenBank/DDBJ databases">
        <authorList>
            <person name="Palmer J.M."/>
        </authorList>
    </citation>
    <scope>NUCLEOTIDE SEQUENCE [LARGE SCALE GENOMIC DNA]</scope>
    <source>
        <strain evidence="15 16">TWF730</strain>
    </source>
</reference>
<evidence type="ECO:0000256" key="3">
    <source>
        <dbReference type="ARBA" id="ARBA00013163"/>
    </source>
</evidence>
<evidence type="ECO:0000256" key="7">
    <source>
        <dbReference type="ARBA" id="ARBA00022917"/>
    </source>
</evidence>
<keyword evidence="10" id="KW-0030">Aminoacyl-tRNA synthetase</keyword>
<comment type="caution">
    <text evidence="15">The sequence shown here is derived from an EMBL/GenBank/DDBJ whole genome shotgun (WGS) entry which is preliminary data.</text>
</comment>
<feature type="compositionally biased region" description="Pro residues" evidence="13">
    <location>
        <begin position="56"/>
        <end position="65"/>
    </location>
</feature>
<dbReference type="InterPro" id="IPR002314">
    <property type="entry name" value="aa-tRNA-synt_IIb"/>
</dbReference>
<keyword evidence="6" id="KW-0067">ATP-binding</keyword>
<evidence type="ECO:0000256" key="10">
    <source>
        <dbReference type="ARBA" id="ARBA00023146"/>
    </source>
</evidence>
<dbReference type="InterPro" id="IPR045864">
    <property type="entry name" value="aa-tRNA-synth_II/BPL/LPL"/>
</dbReference>
<evidence type="ECO:0000313" key="15">
    <source>
        <dbReference type="EMBL" id="KAK6340234.1"/>
    </source>
</evidence>
<dbReference type="InterPro" id="IPR036621">
    <property type="entry name" value="Anticodon-bd_dom_sf"/>
</dbReference>
<dbReference type="Pfam" id="PF03129">
    <property type="entry name" value="HGTP_anticodon"/>
    <property type="match status" value="1"/>
</dbReference>
<dbReference type="Gene3D" id="3.40.50.800">
    <property type="entry name" value="Anticodon-binding domain"/>
    <property type="match status" value="1"/>
</dbReference>
<dbReference type="InterPro" id="IPR033728">
    <property type="entry name" value="ThrRS_core"/>
</dbReference>
<accession>A0AAV9UFU1</accession>
<keyword evidence="8" id="KW-0809">Transit peptide</keyword>
<dbReference type="PANTHER" id="PTHR11451">
    <property type="entry name" value="THREONINE-TRNA LIGASE"/>
    <property type="match status" value="1"/>
</dbReference>
<evidence type="ECO:0000256" key="9">
    <source>
        <dbReference type="ARBA" id="ARBA00023128"/>
    </source>
</evidence>
<keyword evidence="5" id="KW-0547">Nucleotide-binding</keyword>
<evidence type="ECO:0000256" key="5">
    <source>
        <dbReference type="ARBA" id="ARBA00022741"/>
    </source>
</evidence>
<comment type="subcellular location">
    <subcellularLocation>
        <location evidence="1">Mitochondrion matrix</location>
    </subcellularLocation>
</comment>